<dbReference type="Pfam" id="PF04760">
    <property type="entry name" value="IF2_N"/>
    <property type="match status" value="1"/>
</dbReference>
<dbReference type="InterPro" id="IPR053905">
    <property type="entry name" value="EF-G-like_DII"/>
</dbReference>
<dbReference type="CDD" id="cd03692">
    <property type="entry name" value="mtIF2_IVc"/>
    <property type="match status" value="1"/>
</dbReference>
<keyword evidence="4" id="KW-0547">Nucleotide-binding</keyword>
<dbReference type="FunFam" id="3.40.50.10050:FF:000001">
    <property type="entry name" value="Translation initiation factor IF-2"/>
    <property type="match status" value="1"/>
</dbReference>
<evidence type="ECO:0000256" key="11">
    <source>
        <dbReference type="SAM" id="MobiDB-lite"/>
    </source>
</evidence>
<evidence type="ECO:0000256" key="1">
    <source>
        <dbReference type="ARBA" id="ARBA00004173"/>
    </source>
</evidence>
<keyword evidence="8" id="KW-0342">GTP-binding</keyword>
<dbReference type="InterPro" id="IPR000178">
    <property type="entry name" value="TF_IF2_bacterial-like"/>
</dbReference>
<dbReference type="OrthoDB" id="361630at2759"/>
<evidence type="ECO:0000313" key="14">
    <source>
        <dbReference type="Proteomes" id="UP000094565"/>
    </source>
</evidence>
<gene>
    <name evidence="13" type="primary">IFM1</name>
    <name evidence="13" type="ORF">ATY40_BA7505017</name>
</gene>
<dbReference type="HAMAP" id="MF_00100_B">
    <property type="entry name" value="IF_2_B"/>
    <property type="match status" value="1"/>
</dbReference>
<evidence type="ECO:0000256" key="5">
    <source>
        <dbReference type="ARBA" id="ARBA00022917"/>
    </source>
</evidence>
<dbReference type="SUPFAM" id="SSF50447">
    <property type="entry name" value="Translation proteins"/>
    <property type="match status" value="2"/>
</dbReference>
<evidence type="ECO:0000256" key="10">
    <source>
        <dbReference type="ARBA" id="ARBA00044200"/>
    </source>
</evidence>
<dbReference type="Proteomes" id="UP000094565">
    <property type="component" value="Chromosome 4"/>
</dbReference>
<feature type="compositionally biased region" description="Basic and acidic residues" evidence="11">
    <location>
        <begin position="113"/>
        <end position="135"/>
    </location>
</feature>
<comment type="function">
    <text evidence="9">One of the essential components for the initiation of protein synthesis. Protects formylmethionyl-tRNA from spontaneous hydrolysis and promotes its binding to the 30S ribosomal subunits. Also involved in the hydrolysis of GTP during the formation of the 70S ribosomal complex.</text>
</comment>
<dbReference type="PANTHER" id="PTHR43381">
    <property type="entry name" value="TRANSLATION INITIATION FACTOR IF-2-RELATED"/>
    <property type="match status" value="1"/>
</dbReference>
<dbReference type="FunFam" id="2.40.30.10:FF:000008">
    <property type="entry name" value="Translation initiation factor IF-2"/>
    <property type="match status" value="1"/>
</dbReference>
<dbReference type="CDD" id="cd01887">
    <property type="entry name" value="IF2_eIF5B"/>
    <property type="match status" value="1"/>
</dbReference>
<evidence type="ECO:0000256" key="6">
    <source>
        <dbReference type="ARBA" id="ARBA00022946"/>
    </source>
</evidence>
<evidence type="ECO:0000313" key="13">
    <source>
        <dbReference type="EMBL" id="ANZ77309.1"/>
    </source>
</evidence>
<evidence type="ECO:0000256" key="3">
    <source>
        <dbReference type="ARBA" id="ARBA00022540"/>
    </source>
</evidence>
<dbReference type="FunFam" id="2.40.30.10:FF:000126">
    <property type="entry name" value="Mitochondrial translation initiation factor"/>
    <property type="match status" value="1"/>
</dbReference>
<evidence type="ECO:0000256" key="4">
    <source>
        <dbReference type="ARBA" id="ARBA00022741"/>
    </source>
</evidence>
<comment type="similarity">
    <text evidence="2">Belongs to the TRAFAC class translation factor GTPase superfamily. Classic translation factor GTPase family. IF-2 subfamily.</text>
</comment>
<dbReference type="FunFam" id="3.40.50.300:FF:000019">
    <property type="entry name" value="Translation initiation factor IF-2"/>
    <property type="match status" value="1"/>
</dbReference>
<dbReference type="InterPro" id="IPR009000">
    <property type="entry name" value="Transl_B-barrel_sf"/>
</dbReference>
<keyword evidence="3" id="KW-0396">Initiation factor</keyword>
<evidence type="ECO:0000256" key="9">
    <source>
        <dbReference type="ARBA" id="ARBA00025162"/>
    </source>
</evidence>
<accession>A0A1B2JGY8</accession>
<name>A0A1B2JGY8_PICPA</name>
<dbReference type="Gene3D" id="2.40.30.10">
    <property type="entry name" value="Translation factors"/>
    <property type="match status" value="2"/>
</dbReference>
<feature type="compositionally biased region" description="Basic residues" evidence="11">
    <location>
        <begin position="139"/>
        <end position="150"/>
    </location>
</feature>
<feature type="region of interest" description="Disordered" evidence="11">
    <location>
        <begin position="49"/>
        <end position="152"/>
    </location>
</feature>
<dbReference type="EMBL" id="CP014587">
    <property type="protein sequence ID" value="ANZ77309.1"/>
    <property type="molecule type" value="Genomic_DNA"/>
</dbReference>
<evidence type="ECO:0000256" key="8">
    <source>
        <dbReference type="ARBA" id="ARBA00023134"/>
    </source>
</evidence>
<dbReference type="GO" id="GO:0005739">
    <property type="term" value="C:mitochondrion"/>
    <property type="evidence" value="ECO:0007669"/>
    <property type="project" value="UniProtKB-SubCell"/>
</dbReference>
<dbReference type="SUPFAM" id="SSF52540">
    <property type="entry name" value="P-loop containing nucleoside triphosphate hydrolases"/>
    <property type="match status" value="1"/>
</dbReference>
<dbReference type="InterPro" id="IPR005225">
    <property type="entry name" value="Small_GTP-bd"/>
</dbReference>
<reference evidence="13 14" key="1">
    <citation type="submission" date="2016-02" db="EMBL/GenBank/DDBJ databases">
        <title>Comparative genomic and transcriptomic foundation for Pichia pastoris.</title>
        <authorList>
            <person name="Love K.R."/>
            <person name="Shah K.A."/>
            <person name="Whittaker C.A."/>
            <person name="Wu J."/>
            <person name="Bartlett M.C."/>
            <person name="Ma D."/>
            <person name="Leeson R.L."/>
            <person name="Priest M."/>
            <person name="Young S.K."/>
            <person name="Love J.C."/>
        </authorList>
    </citation>
    <scope>NUCLEOTIDE SEQUENCE [LARGE SCALE GENOMIC DNA]</scope>
    <source>
        <strain evidence="13 14">ATCC 28485</strain>
    </source>
</reference>
<dbReference type="GO" id="GO:0005525">
    <property type="term" value="F:GTP binding"/>
    <property type="evidence" value="ECO:0007669"/>
    <property type="project" value="UniProtKB-KW"/>
</dbReference>
<keyword evidence="14" id="KW-1185">Reference proteome</keyword>
<dbReference type="InterPro" id="IPR036925">
    <property type="entry name" value="TIF_IF2_dom3_sf"/>
</dbReference>
<evidence type="ECO:0000259" key="12">
    <source>
        <dbReference type="PROSITE" id="PS51722"/>
    </source>
</evidence>
<dbReference type="PANTHER" id="PTHR43381:SF20">
    <property type="entry name" value="TRANSLATION INITIATION FACTOR IF-2, MITOCHONDRIAL"/>
    <property type="match status" value="1"/>
</dbReference>
<dbReference type="Gene3D" id="3.40.50.300">
    <property type="entry name" value="P-loop containing nucleotide triphosphate hydrolases"/>
    <property type="match status" value="1"/>
</dbReference>
<comment type="subcellular location">
    <subcellularLocation>
        <location evidence="1">Mitochondrion</location>
    </subcellularLocation>
</comment>
<dbReference type="Pfam" id="PF11987">
    <property type="entry name" value="IF-2"/>
    <property type="match status" value="1"/>
</dbReference>
<dbReference type="InterPro" id="IPR000795">
    <property type="entry name" value="T_Tr_GTP-bd_dom"/>
</dbReference>
<dbReference type="Pfam" id="PF22042">
    <property type="entry name" value="EF-G_D2"/>
    <property type="match status" value="1"/>
</dbReference>
<evidence type="ECO:0000256" key="7">
    <source>
        <dbReference type="ARBA" id="ARBA00023128"/>
    </source>
</evidence>
<evidence type="ECO:0000256" key="2">
    <source>
        <dbReference type="ARBA" id="ARBA00007733"/>
    </source>
</evidence>
<dbReference type="AlphaFoldDB" id="A0A1B2JGY8"/>
<keyword evidence="7" id="KW-0496">Mitochondrion</keyword>
<sequence length="783" mass="87045">MYSIKTVRSIIGTTGWLKRPFLGCNSASIRTAADLAMLNKLRSKKRINRNPLPITADIQKGQPETGNKGITPHTQSKIASENKVVRSGAKQVEAKAQKKPHSKPQGNSRSRKISKEEEKALREISTEFETHRTEASKSSSKKKRSVHKPKAAVERPKIPLTLPSFLTVSNLSTILRVRNEDLLTKLKELGFENMTYNYILDSETAALIADEYGFEATTNDSTSVDLFEQPECTDQKLLVPRAPVVTIMGHVDHGKTTILDYLRKSSIVNGEFGGITQHIGAFSVKTPKTKKMITFLDTPGHAAFLKMRQRGADVTDIVVLVVAADDSVMPQTKEAIKHAKNSGVPIIVAINKCDKPDANPDKVVADLAGHDIDVEDYGGDTQVVRVSGKTGLGMEDLEESIITLSEVLDLKAQESKTLCEGWVIESEMKKGLGNTATFLVRRGILERGKIIVAGNTWCKVKIMKDEHGKVLKKAGPSTPVEVIGWKDLPEAGQLALEAKDEAFAKKVILNRMAREEKFKEAQDIEKINEMRLSELREANKRQKLEELAKNGLSLEDIRKLDSEEYKDLLEETKQECEIVPFIIRADVSGSSEAIAESIDGLGNEEVKSKVLYQEVGPPTETDIERAETSGAIIFAFNLKTPKDIILKAERRGVHIKSHNVIYHLIEEVTQELQSRLKPDIKVEVLASAKVRAVFSITGKNKKEFKIAGCKVSQGIIKRNAQVQVVRNGQMVYRGNIDALKHERDDVAEVKKGMDCGLSLGRWQNFKEGDDIEVYEEKEVPRYL</sequence>
<dbReference type="Gene3D" id="3.40.50.10050">
    <property type="entry name" value="Translation initiation factor IF- 2, domain 3"/>
    <property type="match status" value="1"/>
</dbReference>
<dbReference type="InterPro" id="IPR044145">
    <property type="entry name" value="IF2_II"/>
</dbReference>
<proteinExistence type="inferred from homology"/>
<dbReference type="InterPro" id="IPR015760">
    <property type="entry name" value="TIF_IF2"/>
</dbReference>
<dbReference type="GO" id="GO:0003924">
    <property type="term" value="F:GTPase activity"/>
    <property type="evidence" value="ECO:0007669"/>
    <property type="project" value="InterPro"/>
</dbReference>
<dbReference type="CDD" id="cd03702">
    <property type="entry name" value="IF2_mtIF2_II"/>
    <property type="match status" value="1"/>
</dbReference>
<dbReference type="InterPro" id="IPR027417">
    <property type="entry name" value="P-loop_NTPase"/>
</dbReference>
<protein>
    <recommendedName>
        <fullName evidence="10">Translation initiation factor IF-2, mitochondrial</fullName>
    </recommendedName>
</protein>
<dbReference type="NCBIfam" id="TIGR00231">
    <property type="entry name" value="small_GTP"/>
    <property type="match status" value="1"/>
</dbReference>
<dbReference type="InterPro" id="IPR023115">
    <property type="entry name" value="TIF_IF2_dom3"/>
</dbReference>
<dbReference type="SUPFAM" id="SSF52156">
    <property type="entry name" value="Initiation factor IF2/eIF5b, domain 3"/>
    <property type="match status" value="1"/>
</dbReference>
<organism evidence="13 14">
    <name type="scientific">Komagataella pastoris</name>
    <name type="common">Yeast</name>
    <name type="synonym">Pichia pastoris</name>
    <dbReference type="NCBI Taxonomy" id="4922"/>
    <lineage>
        <taxon>Eukaryota</taxon>
        <taxon>Fungi</taxon>
        <taxon>Dikarya</taxon>
        <taxon>Ascomycota</taxon>
        <taxon>Saccharomycotina</taxon>
        <taxon>Pichiomycetes</taxon>
        <taxon>Pichiales</taxon>
        <taxon>Pichiaceae</taxon>
        <taxon>Komagataella</taxon>
    </lineage>
</organism>
<dbReference type="PROSITE" id="PS51722">
    <property type="entry name" value="G_TR_2"/>
    <property type="match status" value="1"/>
</dbReference>
<dbReference type="GO" id="GO:0032543">
    <property type="term" value="P:mitochondrial translation"/>
    <property type="evidence" value="ECO:0007669"/>
    <property type="project" value="UniProtKB-ARBA"/>
</dbReference>
<dbReference type="GO" id="GO:0003743">
    <property type="term" value="F:translation initiation factor activity"/>
    <property type="evidence" value="ECO:0007669"/>
    <property type="project" value="UniProtKB-KW"/>
</dbReference>
<dbReference type="Pfam" id="PF00009">
    <property type="entry name" value="GTP_EFTU"/>
    <property type="match status" value="1"/>
</dbReference>
<feature type="domain" description="Tr-type G" evidence="12">
    <location>
        <begin position="240"/>
        <end position="411"/>
    </location>
</feature>
<keyword evidence="6" id="KW-0809">Transit peptide</keyword>
<keyword evidence="5" id="KW-0648">Protein biosynthesis</keyword>
<dbReference type="InterPro" id="IPR006847">
    <property type="entry name" value="IF2_N"/>
</dbReference>